<dbReference type="NCBIfam" id="TIGR00815">
    <property type="entry name" value="sulP"/>
    <property type="match status" value="1"/>
</dbReference>
<feature type="compositionally biased region" description="Gly residues" evidence="5">
    <location>
        <begin position="1"/>
        <end position="11"/>
    </location>
</feature>
<evidence type="ECO:0000256" key="1">
    <source>
        <dbReference type="ARBA" id="ARBA00004141"/>
    </source>
</evidence>
<evidence type="ECO:0000313" key="8">
    <source>
        <dbReference type="Ensembl" id="ENSCAFP00000069703.1"/>
    </source>
</evidence>
<dbReference type="PANTHER" id="PTHR11814">
    <property type="entry name" value="SULFATE TRANSPORTER"/>
    <property type="match status" value="1"/>
</dbReference>
<evidence type="ECO:0000256" key="6">
    <source>
        <dbReference type="SAM" id="Phobius"/>
    </source>
</evidence>
<dbReference type="InterPro" id="IPR002645">
    <property type="entry name" value="STAS_dom"/>
</dbReference>
<organism evidence="8 9">
    <name type="scientific">Canis lupus familiaris</name>
    <name type="common">Dog</name>
    <name type="synonym">Canis familiaris</name>
    <dbReference type="NCBI Taxonomy" id="9615"/>
    <lineage>
        <taxon>Eukaryota</taxon>
        <taxon>Metazoa</taxon>
        <taxon>Chordata</taxon>
        <taxon>Craniata</taxon>
        <taxon>Vertebrata</taxon>
        <taxon>Euteleostomi</taxon>
        <taxon>Mammalia</taxon>
        <taxon>Eutheria</taxon>
        <taxon>Laurasiatheria</taxon>
        <taxon>Carnivora</taxon>
        <taxon>Caniformia</taxon>
        <taxon>Canidae</taxon>
        <taxon>Canis</taxon>
    </lineage>
</organism>
<sequence length="673" mass="72314">MSGLPGAGTCPGLGETSDLKSPLGAKFREPLTEARFQQLFGDAEPEPELPAEPRGSRPCGRWARWARWARRAGARSGPGAGRLLRARLPPLRWLPRYRWRAWLLGDAVAGVTVGIVHVPQGMAFALLTSVPPVFGLYTSFFPVLIYTLLGTGRHLSTGTFAVLSLMTGSAVERLVPEPLGGNLSAIGREELDAQRVGAAAALAFASGALMLGMFALQLGVLSTFLSEPVVKALTSGAALHVLVSQLPSLLGLPLPRQIGCFALFKTLAAVLTALPRSSPAELTISALSLALLVPVKELNVRFRDRLPTPIPGEIVMVLLASVLCFTSSLDTRYNVQIVGLLPGGFPQPHLPNLAELPRILADSLPIALVAFAVSASLASIYADKYSYTIDSNQELLAHGVSNLISSLFSCFPNSATLATTSLLVDAGGNTQLAGLFSCIVVLSVLLWLGPFFYYLPKAVLACINISSMRQMFFQMQELPQLWRISRMDFAVWMVTWVAVVILSVDLGLAIGVVFSMMTVVCRTQRVQCLALGLAEGTELYRPLRESHKLRKARGLCVLSYPAPLYFGTRGQFRRSLEWQLGLGEAAAEPVRVVVLDCSGITFADAAGAREVVQLASRCRDAGIHLLLAQCHASVLGTLTQAGLLDRVTPEQLFVSVQDAAAHALERLTCTVWV</sequence>
<dbReference type="Proteomes" id="UP000002254">
    <property type="component" value="Chromosome 10"/>
</dbReference>
<dbReference type="InterPro" id="IPR011547">
    <property type="entry name" value="SLC26A/SulP_dom"/>
</dbReference>
<dbReference type="InterPro" id="IPR001902">
    <property type="entry name" value="SLC26A/SulP_fam"/>
</dbReference>
<feature type="transmembrane region" description="Helical" evidence="6">
    <location>
        <begin position="434"/>
        <end position="455"/>
    </location>
</feature>
<evidence type="ECO:0000259" key="7">
    <source>
        <dbReference type="PROSITE" id="PS50801"/>
    </source>
</evidence>
<dbReference type="Pfam" id="PF00916">
    <property type="entry name" value="Sulfate_transp"/>
    <property type="match status" value="1"/>
</dbReference>
<reference evidence="8 9" key="1">
    <citation type="journal article" date="2005" name="Nature">
        <title>Genome sequence, comparative analysis and haplotype structure of the domestic dog.</title>
        <authorList>
            <consortium name="Broad Sequencing Platform"/>
            <person name="Lindblad-Toh K."/>
            <person name="Wade C.M."/>
            <person name="Mikkelsen T.S."/>
            <person name="Karlsson E.K."/>
            <person name="Jaffe D.B."/>
            <person name="Kamal M."/>
            <person name="Clamp M."/>
            <person name="Chang J.L."/>
            <person name="Kulbokas E.J. III"/>
            <person name="Zody M.C."/>
            <person name="Mauceli E."/>
            <person name="Xie X."/>
            <person name="Breen M."/>
            <person name="Wayne R.K."/>
            <person name="Ostrander E.A."/>
            <person name="Ponting C.P."/>
            <person name="Galibert F."/>
            <person name="Smith D.R."/>
            <person name="DeJong P.J."/>
            <person name="Kirkness E."/>
            <person name="Alvarez P."/>
            <person name="Biagi T."/>
            <person name="Brockman W."/>
            <person name="Butler J."/>
            <person name="Chin C.W."/>
            <person name="Cook A."/>
            <person name="Cuff J."/>
            <person name="Daly M.J."/>
            <person name="DeCaprio D."/>
            <person name="Gnerre S."/>
            <person name="Grabherr M."/>
            <person name="Kellis M."/>
            <person name="Kleber M."/>
            <person name="Bardeleben C."/>
            <person name="Goodstadt L."/>
            <person name="Heger A."/>
            <person name="Hitte C."/>
            <person name="Kim L."/>
            <person name="Koepfli K.P."/>
            <person name="Parker H.G."/>
            <person name="Pollinger J.P."/>
            <person name="Searle S.M."/>
            <person name="Sutter N.B."/>
            <person name="Thomas R."/>
            <person name="Webber C."/>
            <person name="Baldwin J."/>
            <person name="Abebe A."/>
            <person name="Abouelleil A."/>
            <person name="Aftuck L."/>
            <person name="Ait-Zahra M."/>
            <person name="Aldredge T."/>
            <person name="Allen N."/>
            <person name="An P."/>
            <person name="Anderson S."/>
            <person name="Antoine C."/>
            <person name="Arachchi H."/>
            <person name="Aslam A."/>
            <person name="Ayotte L."/>
            <person name="Bachantsang P."/>
            <person name="Barry A."/>
            <person name="Bayul T."/>
            <person name="Benamara M."/>
            <person name="Berlin A."/>
            <person name="Bessette D."/>
            <person name="Blitshteyn B."/>
            <person name="Bloom T."/>
            <person name="Blye J."/>
            <person name="Boguslavskiy L."/>
            <person name="Bonnet C."/>
            <person name="Boukhgalter B."/>
            <person name="Brown A."/>
            <person name="Cahill P."/>
            <person name="Calixte N."/>
            <person name="Camarata J."/>
            <person name="Cheshatsang Y."/>
            <person name="Chu J."/>
            <person name="Citroen M."/>
            <person name="Collymore A."/>
            <person name="Cooke P."/>
            <person name="Dawoe T."/>
            <person name="Daza R."/>
            <person name="Decktor K."/>
            <person name="DeGray S."/>
            <person name="Dhargay N."/>
            <person name="Dooley K."/>
            <person name="Dooley K."/>
            <person name="Dorje P."/>
            <person name="Dorjee K."/>
            <person name="Dorris L."/>
            <person name="Duffey N."/>
            <person name="Dupes A."/>
            <person name="Egbiremolen O."/>
            <person name="Elong R."/>
            <person name="Falk J."/>
            <person name="Farina A."/>
            <person name="Faro S."/>
            <person name="Ferguson D."/>
            <person name="Ferreira P."/>
            <person name="Fisher S."/>
            <person name="FitzGerald M."/>
            <person name="Foley K."/>
            <person name="Foley C."/>
            <person name="Franke A."/>
            <person name="Friedrich D."/>
            <person name="Gage D."/>
            <person name="Garber M."/>
            <person name="Gearin G."/>
            <person name="Giannoukos G."/>
            <person name="Goode T."/>
            <person name="Goyette A."/>
            <person name="Graham J."/>
            <person name="Grandbois E."/>
            <person name="Gyaltsen K."/>
            <person name="Hafez N."/>
            <person name="Hagopian D."/>
            <person name="Hagos B."/>
            <person name="Hall J."/>
            <person name="Healy C."/>
            <person name="Hegarty R."/>
            <person name="Honan T."/>
            <person name="Horn A."/>
            <person name="Houde N."/>
            <person name="Hughes L."/>
            <person name="Hunnicutt L."/>
            <person name="Husby M."/>
            <person name="Jester B."/>
            <person name="Jones C."/>
            <person name="Kamat A."/>
            <person name="Kanga B."/>
            <person name="Kells C."/>
            <person name="Khazanovich D."/>
            <person name="Kieu A.C."/>
            <person name="Kisner P."/>
            <person name="Kumar M."/>
            <person name="Lance K."/>
            <person name="Landers T."/>
            <person name="Lara M."/>
            <person name="Lee W."/>
            <person name="Leger J.P."/>
            <person name="Lennon N."/>
            <person name="Leuper L."/>
            <person name="LeVine S."/>
            <person name="Liu J."/>
            <person name="Liu X."/>
            <person name="Lokyitsang Y."/>
            <person name="Lokyitsang T."/>
            <person name="Lui A."/>
            <person name="Macdonald J."/>
            <person name="Major J."/>
            <person name="Marabella R."/>
            <person name="Maru K."/>
            <person name="Matthews C."/>
            <person name="McDonough S."/>
            <person name="Mehta T."/>
            <person name="Meldrim J."/>
            <person name="Melnikov A."/>
            <person name="Meneus L."/>
            <person name="Mihalev A."/>
            <person name="Mihova T."/>
            <person name="Miller K."/>
            <person name="Mittelman R."/>
            <person name="Mlenga V."/>
            <person name="Mulrain L."/>
            <person name="Munson G."/>
            <person name="Navidi A."/>
            <person name="Naylor J."/>
            <person name="Nguyen T."/>
            <person name="Nguyen N."/>
            <person name="Nguyen C."/>
            <person name="Nguyen T."/>
            <person name="Nicol R."/>
            <person name="Norbu N."/>
            <person name="Norbu C."/>
            <person name="Novod N."/>
            <person name="Nyima T."/>
            <person name="Olandt P."/>
            <person name="O'Neill B."/>
            <person name="O'Neill K."/>
            <person name="Osman S."/>
            <person name="Oyono L."/>
            <person name="Patti C."/>
            <person name="Perrin D."/>
            <person name="Phunkhang P."/>
            <person name="Pierre F."/>
            <person name="Priest M."/>
            <person name="Rachupka A."/>
            <person name="Raghuraman S."/>
            <person name="Rameau R."/>
            <person name="Ray V."/>
            <person name="Raymond C."/>
            <person name="Rege F."/>
            <person name="Rise C."/>
            <person name="Rogers J."/>
            <person name="Rogov P."/>
            <person name="Sahalie J."/>
            <person name="Settipalli S."/>
            <person name="Sharpe T."/>
            <person name="Shea T."/>
            <person name="Sheehan M."/>
            <person name="Sherpa N."/>
            <person name="Shi J."/>
            <person name="Shih D."/>
            <person name="Sloan J."/>
            <person name="Smith C."/>
            <person name="Sparrow T."/>
            <person name="Stalker J."/>
            <person name="Stange-Thomann N."/>
            <person name="Stavropoulos S."/>
            <person name="Stone C."/>
            <person name="Stone S."/>
            <person name="Sykes S."/>
            <person name="Tchuinga P."/>
            <person name="Tenzing P."/>
            <person name="Tesfaye S."/>
            <person name="Thoulutsang D."/>
            <person name="Thoulutsang Y."/>
            <person name="Topham K."/>
            <person name="Topping I."/>
            <person name="Tsamla T."/>
            <person name="Vassiliev H."/>
            <person name="Venkataraman V."/>
            <person name="Vo A."/>
            <person name="Wangchuk T."/>
            <person name="Wangdi T."/>
            <person name="Weiand M."/>
            <person name="Wilkinson J."/>
            <person name="Wilson A."/>
            <person name="Yadav S."/>
            <person name="Yang S."/>
            <person name="Yang X."/>
            <person name="Young G."/>
            <person name="Yu Q."/>
            <person name="Zainoun J."/>
            <person name="Zembek L."/>
            <person name="Zimmer A."/>
            <person name="Lander E.S."/>
        </authorList>
    </citation>
    <scope>NUCLEOTIDE SEQUENCE [LARGE SCALE GENOMIC DNA]</scope>
    <source>
        <strain evidence="8">Boxer</strain>
    </source>
</reference>
<name>A0A8P0TM58_CANLF</name>
<feature type="transmembrane region" description="Helical" evidence="6">
    <location>
        <begin position="124"/>
        <end position="149"/>
    </location>
</feature>
<comment type="subcellular location">
    <subcellularLocation>
        <location evidence="1">Membrane</location>
        <topology evidence="1">Multi-pass membrane protein</topology>
    </subcellularLocation>
</comment>
<evidence type="ECO:0000256" key="5">
    <source>
        <dbReference type="SAM" id="MobiDB-lite"/>
    </source>
</evidence>
<feature type="transmembrane region" description="Helical" evidence="6">
    <location>
        <begin position="196"/>
        <end position="220"/>
    </location>
</feature>
<gene>
    <name evidence="8" type="primary">SLC26A10</name>
</gene>
<evidence type="ECO:0000256" key="3">
    <source>
        <dbReference type="ARBA" id="ARBA00022989"/>
    </source>
</evidence>
<protein>
    <submittedName>
        <fullName evidence="8">Solute carrier family 26 member 10</fullName>
    </submittedName>
</protein>
<dbReference type="GO" id="GO:0055085">
    <property type="term" value="P:transmembrane transport"/>
    <property type="evidence" value="ECO:0007669"/>
    <property type="project" value="InterPro"/>
</dbReference>
<keyword evidence="3 6" id="KW-1133">Transmembrane helix</keyword>
<feature type="domain" description="STAS" evidence="7">
    <location>
        <begin position="545"/>
        <end position="663"/>
    </location>
</feature>
<dbReference type="SUPFAM" id="SSF52091">
    <property type="entry name" value="SpoIIaa-like"/>
    <property type="match status" value="1"/>
</dbReference>
<dbReference type="Ensembl" id="ENSCAFT00000098218.1">
    <property type="protein sequence ID" value="ENSCAFP00000069703.1"/>
    <property type="gene ID" value="ENSCAFG00000000252.6"/>
</dbReference>
<dbReference type="InterPro" id="IPR036513">
    <property type="entry name" value="STAS_dom_sf"/>
</dbReference>
<feature type="transmembrane region" description="Helical" evidence="6">
    <location>
        <begin position="101"/>
        <end position="118"/>
    </location>
</feature>
<feature type="transmembrane region" description="Helical" evidence="6">
    <location>
        <begin position="489"/>
        <end position="517"/>
    </location>
</feature>
<accession>A0A8P0TM58</accession>
<reference evidence="8" key="2">
    <citation type="submission" date="2025-08" db="UniProtKB">
        <authorList>
            <consortium name="Ensembl"/>
        </authorList>
    </citation>
    <scope>IDENTIFICATION</scope>
</reference>
<dbReference type="PROSITE" id="PS50801">
    <property type="entry name" value="STAS"/>
    <property type="match status" value="1"/>
</dbReference>
<evidence type="ECO:0000313" key="9">
    <source>
        <dbReference type="Proteomes" id="UP000002254"/>
    </source>
</evidence>
<keyword evidence="2 6" id="KW-0812">Transmembrane</keyword>
<keyword evidence="4 6" id="KW-0472">Membrane</keyword>
<dbReference type="Gene3D" id="3.30.750.24">
    <property type="entry name" value="STAS domain"/>
    <property type="match status" value="1"/>
</dbReference>
<feature type="region of interest" description="Disordered" evidence="5">
    <location>
        <begin position="1"/>
        <end position="24"/>
    </location>
</feature>
<evidence type="ECO:0000256" key="2">
    <source>
        <dbReference type="ARBA" id="ARBA00022692"/>
    </source>
</evidence>
<evidence type="ECO:0000256" key="4">
    <source>
        <dbReference type="ARBA" id="ARBA00023136"/>
    </source>
</evidence>
<dbReference type="AlphaFoldDB" id="A0A8P0TM58"/>
<dbReference type="Pfam" id="PF01740">
    <property type="entry name" value="STAS"/>
    <property type="match status" value="1"/>
</dbReference>
<proteinExistence type="predicted"/>
<dbReference type="CDD" id="cd07042">
    <property type="entry name" value="STAS_SulP_like_sulfate_transporter"/>
    <property type="match status" value="1"/>
</dbReference>
<feature type="transmembrane region" description="Helical" evidence="6">
    <location>
        <begin position="364"/>
        <end position="383"/>
    </location>
</feature>
<dbReference type="GO" id="GO:0016020">
    <property type="term" value="C:membrane"/>
    <property type="evidence" value="ECO:0007669"/>
    <property type="project" value="UniProtKB-SubCell"/>
</dbReference>